<dbReference type="SUPFAM" id="SSF52047">
    <property type="entry name" value="RNI-like"/>
    <property type="match status" value="1"/>
</dbReference>
<evidence type="ECO:0000313" key="2">
    <source>
        <dbReference type="EMBL" id="CAF4031854.1"/>
    </source>
</evidence>
<dbReference type="Proteomes" id="UP000663868">
    <property type="component" value="Unassembled WGS sequence"/>
</dbReference>
<accession>A0A819QYG8</accession>
<proteinExistence type="predicted"/>
<organism evidence="2 3">
    <name type="scientific">Adineta steineri</name>
    <dbReference type="NCBI Taxonomy" id="433720"/>
    <lineage>
        <taxon>Eukaryota</taxon>
        <taxon>Metazoa</taxon>
        <taxon>Spiralia</taxon>
        <taxon>Gnathifera</taxon>
        <taxon>Rotifera</taxon>
        <taxon>Eurotatoria</taxon>
        <taxon>Bdelloidea</taxon>
        <taxon>Adinetida</taxon>
        <taxon>Adinetidae</taxon>
        <taxon>Adineta</taxon>
    </lineage>
</organism>
<dbReference type="Gene3D" id="3.80.10.10">
    <property type="entry name" value="Ribonuclease Inhibitor"/>
    <property type="match status" value="1"/>
</dbReference>
<reference evidence="2" key="1">
    <citation type="submission" date="2021-02" db="EMBL/GenBank/DDBJ databases">
        <authorList>
            <person name="Nowell W R."/>
        </authorList>
    </citation>
    <scope>NUCLEOTIDE SEQUENCE</scope>
</reference>
<sequence length="374" mass="44613">MSNLQYSVIEHFPVELWREVFDYFNLYELWFSFCGLNDRIDEILIQTTLHIKFEKDDIASYFMKNVLSRLNVTNIQSLKLRDHNVIKNFFSIYSLGSLVQLRLLSLTFMYPFIDNSFTFWNQLASLKYLKSLKFALYGDLDYDNSMEVKEFIICSIFNKDFCPLLKRLTIETNGRIRYVSKPSLITTTKTTNIEYVSLDSLSFNDLIKLLPALQNVKSFRIYYELSHYNESNEQQQKMTTTISLMPRCTRLHLKLSNEIMLGHVEYILKHTPNIKDLFLWGWCHLLDAKKWESLLLIYCPKLLKLEFLYTGSDRDDDFVKAVRTFRQDCATIRFWIERNVTIADDKVYHWDEHLDCIIVKFNIQKNESLEKTHR</sequence>
<dbReference type="Proteomes" id="UP000663860">
    <property type="component" value="Unassembled WGS sequence"/>
</dbReference>
<evidence type="ECO:0008006" key="4">
    <source>
        <dbReference type="Google" id="ProtNLM"/>
    </source>
</evidence>
<dbReference type="EMBL" id="CAJOBB010003282">
    <property type="protein sequence ID" value="CAF4031854.1"/>
    <property type="molecule type" value="Genomic_DNA"/>
</dbReference>
<dbReference type="EMBL" id="CAJNOE010000276">
    <property type="protein sequence ID" value="CAF1112798.1"/>
    <property type="molecule type" value="Genomic_DNA"/>
</dbReference>
<dbReference type="AlphaFoldDB" id="A0A819QYG8"/>
<protein>
    <recommendedName>
        <fullName evidence="4">F-box domain-containing protein</fullName>
    </recommendedName>
</protein>
<evidence type="ECO:0000313" key="3">
    <source>
        <dbReference type="Proteomes" id="UP000663868"/>
    </source>
</evidence>
<evidence type="ECO:0000313" key="1">
    <source>
        <dbReference type="EMBL" id="CAF1112798.1"/>
    </source>
</evidence>
<gene>
    <name evidence="1" type="ORF">IZO911_LOCUS23690</name>
    <name evidence="2" type="ORF">KXQ929_LOCUS30339</name>
</gene>
<name>A0A819QYG8_9BILA</name>
<dbReference type="InterPro" id="IPR032675">
    <property type="entry name" value="LRR_dom_sf"/>
</dbReference>
<comment type="caution">
    <text evidence="2">The sequence shown here is derived from an EMBL/GenBank/DDBJ whole genome shotgun (WGS) entry which is preliminary data.</text>
</comment>